<dbReference type="AlphaFoldDB" id="A0A1N7MWV3"/>
<keyword evidence="3" id="KW-1185">Reference proteome</keyword>
<name>A0A1N7MWV3_9BACL</name>
<proteinExistence type="predicted"/>
<organism evidence="2 3">
    <name type="scientific">Kroppenstedtia eburnea</name>
    <dbReference type="NCBI Taxonomy" id="714067"/>
    <lineage>
        <taxon>Bacteria</taxon>
        <taxon>Bacillati</taxon>
        <taxon>Bacillota</taxon>
        <taxon>Bacilli</taxon>
        <taxon>Bacillales</taxon>
        <taxon>Thermoactinomycetaceae</taxon>
        <taxon>Kroppenstedtia</taxon>
    </lineage>
</organism>
<keyword evidence="1" id="KW-0472">Membrane</keyword>
<accession>A0A1N7MWV3</accession>
<keyword evidence="1" id="KW-1133">Transmembrane helix</keyword>
<protein>
    <submittedName>
        <fullName evidence="2">Uncharacterized protein</fullName>
    </submittedName>
</protein>
<evidence type="ECO:0000313" key="2">
    <source>
        <dbReference type="EMBL" id="SIS90634.1"/>
    </source>
</evidence>
<dbReference type="Proteomes" id="UP000186795">
    <property type="component" value="Unassembled WGS sequence"/>
</dbReference>
<sequence length="39" mass="3950">MVGKVLQGTGLGVISSIVIGILLGVTGLGIDWPSEESPR</sequence>
<evidence type="ECO:0000313" key="3">
    <source>
        <dbReference type="Proteomes" id="UP000186795"/>
    </source>
</evidence>
<reference evidence="3" key="1">
    <citation type="submission" date="2017-01" db="EMBL/GenBank/DDBJ databases">
        <authorList>
            <person name="Varghese N."/>
            <person name="Submissions S."/>
        </authorList>
    </citation>
    <scope>NUCLEOTIDE SEQUENCE [LARGE SCALE GENOMIC DNA]</scope>
    <source>
        <strain evidence="3">DSM 45196</strain>
    </source>
</reference>
<feature type="transmembrane region" description="Helical" evidence="1">
    <location>
        <begin position="12"/>
        <end position="30"/>
    </location>
</feature>
<keyword evidence="1" id="KW-0812">Transmembrane</keyword>
<gene>
    <name evidence="2" type="ORF">SAMN05421790_107107</name>
</gene>
<evidence type="ECO:0000256" key="1">
    <source>
        <dbReference type="SAM" id="Phobius"/>
    </source>
</evidence>
<dbReference type="EMBL" id="FTOD01000007">
    <property type="protein sequence ID" value="SIS90634.1"/>
    <property type="molecule type" value="Genomic_DNA"/>
</dbReference>